<dbReference type="InterPro" id="IPR036388">
    <property type="entry name" value="WH-like_DNA-bd_sf"/>
</dbReference>
<dbReference type="SUPFAM" id="SSF48008">
    <property type="entry name" value="GntR ligand-binding domain-like"/>
    <property type="match status" value="1"/>
</dbReference>
<evidence type="ECO:0000259" key="4">
    <source>
        <dbReference type="PROSITE" id="PS50949"/>
    </source>
</evidence>
<dbReference type="PANTHER" id="PTHR43537:SF44">
    <property type="entry name" value="GNTR FAMILY REGULATORY PROTEIN"/>
    <property type="match status" value="1"/>
</dbReference>
<dbReference type="Pfam" id="PF07729">
    <property type="entry name" value="FCD"/>
    <property type="match status" value="1"/>
</dbReference>
<dbReference type="Gene3D" id="1.20.120.530">
    <property type="entry name" value="GntR ligand-binding domain-like"/>
    <property type="match status" value="1"/>
</dbReference>
<dbReference type="OrthoDB" id="9028214at2"/>
<dbReference type="Pfam" id="PF00392">
    <property type="entry name" value="GntR"/>
    <property type="match status" value="1"/>
</dbReference>
<dbReference type="SMART" id="SM00345">
    <property type="entry name" value="HTH_GNTR"/>
    <property type="match status" value="1"/>
</dbReference>
<name>A0A5C8Z1G1_9GAMM</name>
<keyword evidence="2" id="KW-0238">DNA-binding</keyword>
<dbReference type="InterPro" id="IPR011711">
    <property type="entry name" value="GntR_C"/>
</dbReference>
<evidence type="ECO:0000313" key="6">
    <source>
        <dbReference type="Proteomes" id="UP000321764"/>
    </source>
</evidence>
<dbReference type="InterPro" id="IPR000524">
    <property type="entry name" value="Tscrpt_reg_HTH_GntR"/>
</dbReference>
<dbReference type="PANTHER" id="PTHR43537">
    <property type="entry name" value="TRANSCRIPTIONAL REGULATOR, GNTR FAMILY"/>
    <property type="match status" value="1"/>
</dbReference>
<dbReference type="GO" id="GO:0003700">
    <property type="term" value="F:DNA-binding transcription factor activity"/>
    <property type="evidence" value="ECO:0007669"/>
    <property type="project" value="InterPro"/>
</dbReference>
<dbReference type="Proteomes" id="UP000321764">
    <property type="component" value="Unassembled WGS sequence"/>
</dbReference>
<organism evidence="5 6">
    <name type="scientific">Reinekea thalattae</name>
    <dbReference type="NCBI Taxonomy" id="2593301"/>
    <lineage>
        <taxon>Bacteria</taxon>
        <taxon>Pseudomonadati</taxon>
        <taxon>Pseudomonadota</taxon>
        <taxon>Gammaproteobacteria</taxon>
        <taxon>Oceanospirillales</taxon>
        <taxon>Saccharospirillaceae</taxon>
        <taxon>Reinekea</taxon>
    </lineage>
</organism>
<comment type="caution">
    <text evidence="5">The sequence shown here is derived from an EMBL/GenBank/DDBJ whole genome shotgun (WGS) entry which is preliminary data.</text>
</comment>
<evidence type="ECO:0000256" key="1">
    <source>
        <dbReference type="ARBA" id="ARBA00023015"/>
    </source>
</evidence>
<evidence type="ECO:0000313" key="5">
    <source>
        <dbReference type="EMBL" id="TXR51357.1"/>
    </source>
</evidence>
<reference evidence="5 6" key="1">
    <citation type="submission" date="2019-07" db="EMBL/GenBank/DDBJ databases">
        <title>Reinekea sp. strain SSH23 genome sequencing and assembly.</title>
        <authorList>
            <person name="Kim I."/>
        </authorList>
    </citation>
    <scope>NUCLEOTIDE SEQUENCE [LARGE SCALE GENOMIC DNA]</scope>
    <source>
        <strain evidence="5 6">SSH23</strain>
    </source>
</reference>
<dbReference type="SMART" id="SM00895">
    <property type="entry name" value="FCD"/>
    <property type="match status" value="1"/>
</dbReference>
<sequence length="236" mass="27098">MGGTQYTNLGLERKNLNAQVAREIAVKILSGEIKEGDTLPSEPVLCAMMGVSRTAFREAIKMLYSKGMVESKPKVGTRVCDKTKWNFLDVQLLEWMVNVETTIDIYHQFLELRRAIEPRACALAAEFATDEQLEELSVIFERMVALADDFDHKEWIEVDAQFHRMIFISTDNSFFVPFGNVLATIFKWFFLFSSKEGGVCLEEHQRIYQAIVERKSEEAYNACLSLMLTHKHRLAD</sequence>
<evidence type="ECO:0000256" key="3">
    <source>
        <dbReference type="ARBA" id="ARBA00023163"/>
    </source>
</evidence>
<dbReference type="PRINTS" id="PR00035">
    <property type="entry name" value="HTHGNTR"/>
</dbReference>
<dbReference type="SUPFAM" id="SSF46785">
    <property type="entry name" value="Winged helix' DNA-binding domain"/>
    <property type="match status" value="1"/>
</dbReference>
<gene>
    <name evidence="5" type="ORF">FME95_12560</name>
</gene>
<dbReference type="InterPro" id="IPR036390">
    <property type="entry name" value="WH_DNA-bd_sf"/>
</dbReference>
<dbReference type="EMBL" id="VKAD01000003">
    <property type="protein sequence ID" value="TXR51357.1"/>
    <property type="molecule type" value="Genomic_DNA"/>
</dbReference>
<dbReference type="PROSITE" id="PS50949">
    <property type="entry name" value="HTH_GNTR"/>
    <property type="match status" value="1"/>
</dbReference>
<keyword evidence="3" id="KW-0804">Transcription</keyword>
<keyword evidence="6" id="KW-1185">Reference proteome</keyword>
<dbReference type="GO" id="GO:0003677">
    <property type="term" value="F:DNA binding"/>
    <property type="evidence" value="ECO:0007669"/>
    <property type="project" value="UniProtKB-KW"/>
</dbReference>
<dbReference type="AlphaFoldDB" id="A0A5C8Z1G1"/>
<accession>A0A5C8Z1G1</accession>
<dbReference type="InterPro" id="IPR008920">
    <property type="entry name" value="TF_FadR/GntR_C"/>
</dbReference>
<proteinExistence type="predicted"/>
<feature type="domain" description="HTH gntR-type" evidence="4">
    <location>
        <begin position="14"/>
        <end position="82"/>
    </location>
</feature>
<evidence type="ECO:0000256" key="2">
    <source>
        <dbReference type="ARBA" id="ARBA00023125"/>
    </source>
</evidence>
<dbReference type="RefSeq" id="WP_147714852.1">
    <property type="nucleotide sequence ID" value="NZ_VKAD01000003.1"/>
</dbReference>
<keyword evidence="1" id="KW-0805">Transcription regulation</keyword>
<dbReference type="CDD" id="cd07377">
    <property type="entry name" value="WHTH_GntR"/>
    <property type="match status" value="1"/>
</dbReference>
<protein>
    <submittedName>
        <fullName evidence="5">FadR family transcriptional regulator</fullName>
    </submittedName>
</protein>
<dbReference type="Gene3D" id="1.10.10.10">
    <property type="entry name" value="Winged helix-like DNA-binding domain superfamily/Winged helix DNA-binding domain"/>
    <property type="match status" value="1"/>
</dbReference>